<dbReference type="Proteomes" id="UP000607653">
    <property type="component" value="Unassembled WGS sequence"/>
</dbReference>
<evidence type="ECO:0000313" key="1">
    <source>
        <dbReference type="EMBL" id="DAD20864.1"/>
    </source>
</evidence>
<sequence length="63" mass="7658">MVELKTLVPAADAICSNDFFQNKWRRSSYNALWCEIRRFQLFRHRIPLTITGKENWFLHNFRA</sequence>
<reference evidence="1 2" key="1">
    <citation type="journal article" date="2020" name="Mol. Biol. Evol.">
        <title>Distinct Expression and Methylation Patterns for Genes with Different Fates following a Single Whole-Genome Duplication in Flowering Plants.</title>
        <authorList>
            <person name="Shi T."/>
            <person name="Rahmani R.S."/>
            <person name="Gugger P.F."/>
            <person name="Wang M."/>
            <person name="Li H."/>
            <person name="Zhang Y."/>
            <person name="Li Z."/>
            <person name="Wang Q."/>
            <person name="Van de Peer Y."/>
            <person name="Marchal K."/>
            <person name="Chen J."/>
        </authorList>
    </citation>
    <scope>NUCLEOTIDE SEQUENCE [LARGE SCALE GENOMIC DNA]</scope>
    <source>
        <tissue evidence="1">Leaf</tissue>
    </source>
</reference>
<evidence type="ECO:0000313" key="2">
    <source>
        <dbReference type="Proteomes" id="UP000607653"/>
    </source>
</evidence>
<gene>
    <name evidence="1" type="ORF">HUJ06_022327</name>
</gene>
<organism evidence="1 2">
    <name type="scientific">Nelumbo nucifera</name>
    <name type="common">Sacred lotus</name>
    <dbReference type="NCBI Taxonomy" id="4432"/>
    <lineage>
        <taxon>Eukaryota</taxon>
        <taxon>Viridiplantae</taxon>
        <taxon>Streptophyta</taxon>
        <taxon>Embryophyta</taxon>
        <taxon>Tracheophyta</taxon>
        <taxon>Spermatophyta</taxon>
        <taxon>Magnoliopsida</taxon>
        <taxon>Proteales</taxon>
        <taxon>Nelumbonaceae</taxon>
        <taxon>Nelumbo</taxon>
    </lineage>
</organism>
<comment type="caution">
    <text evidence="1">The sequence shown here is derived from an EMBL/GenBank/DDBJ whole genome shotgun (WGS) entry which is preliminary data.</text>
</comment>
<accession>A0A822XHA9</accession>
<dbReference type="EMBL" id="DUZY01000001">
    <property type="protein sequence ID" value="DAD20864.1"/>
    <property type="molecule type" value="Genomic_DNA"/>
</dbReference>
<protein>
    <submittedName>
        <fullName evidence="1">Uncharacterized protein</fullName>
    </submittedName>
</protein>
<name>A0A822XHA9_NELNU</name>
<dbReference type="AlphaFoldDB" id="A0A822XHA9"/>
<keyword evidence="2" id="KW-1185">Reference proteome</keyword>
<proteinExistence type="predicted"/>